<dbReference type="InterPro" id="IPR001478">
    <property type="entry name" value="PDZ"/>
</dbReference>
<comment type="caution">
    <text evidence="3">The sequence shown here is derived from an EMBL/GenBank/DDBJ whole genome shotgun (WGS) entry which is preliminary data.</text>
</comment>
<name>A0AAD7WA06_9TELE</name>
<dbReference type="InterPro" id="IPR036034">
    <property type="entry name" value="PDZ_sf"/>
</dbReference>
<dbReference type="GO" id="GO:0043495">
    <property type="term" value="F:protein-membrane adaptor activity"/>
    <property type="evidence" value="ECO:0007669"/>
    <property type="project" value="TreeGrafter"/>
</dbReference>
<dbReference type="Gene3D" id="2.30.42.10">
    <property type="match status" value="4"/>
</dbReference>
<protein>
    <recommendedName>
        <fullName evidence="2">PDZ domain-containing protein</fullName>
    </recommendedName>
</protein>
<keyword evidence="4" id="KW-1185">Reference proteome</keyword>
<dbReference type="AlphaFoldDB" id="A0AAD7WA06"/>
<feature type="domain" description="PDZ" evidence="2">
    <location>
        <begin position="12"/>
        <end position="94"/>
    </location>
</feature>
<dbReference type="InterPro" id="IPR051067">
    <property type="entry name" value="NHER"/>
</dbReference>
<sequence>MYLTPVPGLEPRLCVLRREEGESFGFHLRIERGCQGHVIRQVEPWGVAERSGLRDGDRLLEVNENFIDDVGHLEVAQRIQVGGPQLCLLVLGGEEYDQAVSEGHDLRALARGHHGQDCTRPRLCYVTRDTCTGMGMSIIAVEGEKGRYSVSTVTDGPAERAGVRRGDRLMWINGAMVSELTQSAINKMVKKCADHLTMLVIDSESERSYARLRMPILPAMAGTHNLPHRPRRLHLLQGPEGYGFLLRQEKTASGRIAHRLREVDAGSPAEKAGMQDGDALLAVNGEAVESLEHEDIVHRIRQSGQQVTLTTIHAQGRDFFTQLGLSPLLFCEDHPHEKEQKNTTVLSADSPKELTTDLPCPRLCVFDRGPTDFGFHLGCVQQEAGTFIAQVAVGGPGQKAGLFEGDVVVEVEESADHSKI</sequence>
<evidence type="ECO:0000313" key="3">
    <source>
        <dbReference type="EMBL" id="KAJ8388349.1"/>
    </source>
</evidence>
<dbReference type="SMART" id="SM00228">
    <property type="entry name" value="PDZ"/>
    <property type="match status" value="3"/>
</dbReference>
<feature type="domain" description="PDZ" evidence="2">
    <location>
        <begin position="232"/>
        <end position="315"/>
    </location>
</feature>
<dbReference type="EMBL" id="JAINUG010000196">
    <property type="protein sequence ID" value="KAJ8388349.1"/>
    <property type="molecule type" value="Genomic_DNA"/>
</dbReference>
<gene>
    <name evidence="3" type="ORF">AAFF_G00135030</name>
</gene>
<dbReference type="Pfam" id="PF00595">
    <property type="entry name" value="PDZ"/>
    <property type="match status" value="3"/>
</dbReference>
<evidence type="ECO:0000259" key="2">
    <source>
        <dbReference type="PROSITE" id="PS50106"/>
    </source>
</evidence>
<dbReference type="GO" id="GO:0016324">
    <property type="term" value="C:apical plasma membrane"/>
    <property type="evidence" value="ECO:0007669"/>
    <property type="project" value="TreeGrafter"/>
</dbReference>
<dbReference type="SUPFAM" id="SSF50156">
    <property type="entry name" value="PDZ domain-like"/>
    <property type="match status" value="4"/>
</dbReference>
<accession>A0AAD7WA06</accession>
<dbReference type="PANTHER" id="PTHR14191:SF20">
    <property type="entry name" value="NA(+)_H(+) EXCHANGE REGULATORY COFACTOR NHE-RF4"/>
    <property type="match status" value="1"/>
</dbReference>
<dbReference type="PROSITE" id="PS50106">
    <property type="entry name" value="PDZ"/>
    <property type="match status" value="4"/>
</dbReference>
<reference evidence="3" key="1">
    <citation type="journal article" date="2023" name="Science">
        <title>Genome structures resolve the early diversification of teleost fishes.</title>
        <authorList>
            <person name="Parey E."/>
            <person name="Louis A."/>
            <person name="Montfort J."/>
            <person name="Bouchez O."/>
            <person name="Roques C."/>
            <person name="Iampietro C."/>
            <person name="Lluch J."/>
            <person name="Castinel A."/>
            <person name="Donnadieu C."/>
            <person name="Desvignes T."/>
            <person name="Floi Bucao C."/>
            <person name="Jouanno E."/>
            <person name="Wen M."/>
            <person name="Mejri S."/>
            <person name="Dirks R."/>
            <person name="Jansen H."/>
            <person name="Henkel C."/>
            <person name="Chen W.J."/>
            <person name="Zahm M."/>
            <person name="Cabau C."/>
            <person name="Klopp C."/>
            <person name="Thompson A.W."/>
            <person name="Robinson-Rechavi M."/>
            <person name="Braasch I."/>
            <person name="Lecointre G."/>
            <person name="Bobe J."/>
            <person name="Postlethwait J.H."/>
            <person name="Berthelot C."/>
            <person name="Roest Crollius H."/>
            <person name="Guiguen Y."/>
        </authorList>
    </citation>
    <scope>NUCLEOTIDE SEQUENCE</scope>
    <source>
        <strain evidence="3">NC1722</strain>
    </source>
</reference>
<dbReference type="GO" id="GO:0005102">
    <property type="term" value="F:signaling receptor binding"/>
    <property type="evidence" value="ECO:0007669"/>
    <property type="project" value="TreeGrafter"/>
</dbReference>
<proteinExistence type="predicted"/>
<dbReference type="Proteomes" id="UP001221898">
    <property type="component" value="Unassembled WGS sequence"/>
</dbReference>
<evidence type="ECO:0000313" key="4">
    <source>
        <dbReference type="Proteomes" id="UP001221898"/>
    </source>
</evidence>
<organism evidence="3 4">
    <name type="scientific">Aldrovandia affinis</name>
    <dbReference type="NCBI Taxonomy" id="143900"/>
    <lineage>
        <taxon>Eukaryota</taxon>
        <taxon>Metazoa</taxon>
        <taxon>Chordata</taxon>
        <taxon>Craniata</taxon>
        <taxon>Vertebrata</taxon>
        <taxon>Euteleostomi</taxon>
        <taxon>Actinopterygii</taxon>
        <taxon>Neopterygii</taxon>
        <taxon>Teleostei</taxon>
        <taxon>Notacanthiformes</taxon>
        <taxon>Halosauridae</taxon>
        <taxon>Aldrovandia</taxon>
    </lineage>
</organism>
<dbReference type="CDD" id="cd06768">
    <property type="entry name" value="PDZ_NHERF-like"/>
    <property type="match status" value="2"/>
</dbReference>
<keyword evidence="1" id="KW-0677">Repeat</keyword>
<dbReference type="GO" id="GO:0072659">
    <property type="term" value="P:protein localization to plasma membrane"/>
    <property type="evidence" value="ECO:0007669"/>
    <property type="project" value="TreeGrafter"/>
</dbReference>
<dbReference type="PANTHER" id="PTHR14191">
    <property type="entry name" value="PDZ DOMAIN CONTAINING PROTEIN"/>
    <property type="match status" value="1"/>
</dbReference>
<evidence type="ECO:0000256" key="1">
    <source>
        <dbReference type="ARBA" id="ARBA00022737"/>
    </source>
</evidence>
<feature type="domain" description="PDZ" evidence="2">
    <location>
        <begin position="367"/>
        <end position="420"/>
    </location>
</feature>
<feature type="domain" description="PDZ" evidence="2">
    <location>
        <begin position="123"/>
        <end position="204"/>
    </location>
</feature>